<dbReference type="Proteomes" id="UP000030766">
    <property type="component" value="Unassembled WGS sequence"/>
</dbReference>
<dbReference type="EMBL" id="JH717901">
    <property type="protein sequence ID" value="EWZ38736.1"/>
    <property type="molecule type" value="Genomic_DNA"/>
</dbReference>
<accession>W9K370</accession>
<organism evidence="1">
    <name type="scientific">Fusarium oxysporum Fo47</name>
    <dbReference type="NCBI Taxonomy" id="660027"/>
    <lineage>
        <taxon>Eukaryota</taxon>
        <taxon>Fungi</taxon>
        <taxon>Dikarya</taxon>
        <taxon>Ascomycota</taxon>
        <taxon>Pezizomycotina</taxon>
        <taxon>Sordariomycetes</taxon>
        <taxon>Hypocreomycetidae</taxon>
        <taxon>Hypocreales</taxon>
        <taxon>Nectriaceae</taxon>
        <taxon>Fusarium</taxon>
        <taxon>Fusarium oxysporum species complex</taxon>
    </lineage>
</organism>
<evidence type="ECO:0000313" key="1">
    <source>
        <dbReference type="EMBL" id="EWZ38736.1"/>
    </source>
</evidence>
<proteinExistence type="predicted"/>
<dbReference type="HOGENOM" id="CLU_3377112_0_0_1"/>
<dbReference type="VEuPathDB" id="FungiDB:FOZG_10276"/>
<gene>
    <name evidence="1" type="ORF">FOZG_10276</name>
</gene>
<reference evidence="1" key="1">
    <citation type="submission" date="2011-06" db="EMBL/GenBank/DDBJ databases">
        <title>The Genome Sequence of Fusarium oxysporum Fo47.</title>
        <authorList>
            <consortium name="The Broad Institute Genome Sequencing Platform"/>
            <person name="Ma L.-J."/>
            <person name="Gale L.R."/>
            <person name="Schwartz D.C."/>
            <person name="Zhou S."/>
            <person name="Corby-Kistler H."/>
            <person name="Young S.K."/>
            <person name="Zeng Q."/>
            <person name="Gargeya S."/>
            <person name="Fitzgerald M."/>
            <person name="Haas B."/>
            <person name="Abouelleil A."/>
            <person name="Alvarado L."/>
            <person name="Arachchi H.M."/>
            <person name="Berlin A."/>
            <person name="Brown A."/>
            <person name="Chapman S.B."/>
            <person name="Chen Z."/>
            <person name="Dunbar C."/>
            <person name="Freedman E."/>
            <person name="Gearin G."/>
            <person name="Gellesch M."/>
            <person name="Goldberg J."/>
            <person name="Griggs A."/>
            <person name="Gujja S."/>
            <person name="Heiman D."/>
            <person name="Howarth C."/>
            <person name="Larson L."/>
            <person name="Lui A."/>
            <person name="MacDonald P.J.P."/>
            <person name="Mehta T."/>
            <person name="Montmayeur A."/>
            <person name="Murphy C."/>
            <person name="Neiman D."/>
            <person name="Pearson M."/>
            <person name="Priest M."/>
            <person name="Roberts A."/>
            <person name="Saif S."/>
            <person name="Shea T."/>
            <person name="Shenoy N."/>
            <person name="Sisk P."/>
            <person name="Stolte C."/>
            <person name="Sykes S."/>
            <person name="Wortman J."/>
            <person name="Nusbaum C."/>
            <person name="Birren B."/>
        </authorList>
    </citation>
    <scope>NUCLEOTIDE SEQUENCE [LARGE SCALE GENOMIC DNA]</scope>
    <source>
        <strain evidence="1">Fo47</strain>
    </source>
</reference>
<sequence>MVVFYSDALIAESIGNLFAAGILDGLGSVQDIFV</sequence>
<reference evidence="1" key="2">
    <citation type="submission" date="2012-06" db="EMBL/GenBank/DDBJ databases">
        <title>Annotation of the Genome Sequence of Fusarium oxysporum Fo47.</title>
        <authorList>
            <consortium name="The Broad Institute Genomics Platform"/>
            <person name="Ma L.-J."/>
            <person name="Corby-Kistler H."/>
            <person name="Broz K."/>
            <person name="Gale L.R."/>
            <person name="Jonkers W."/>
            <person name="O'Donnell K."/>
            <person name="Ploetz R."/>
            <person name="Steinberg C."/>
            <person name="Schwartz D.C."/>
            <person name="VanEtten H."/>
            <person name="Zhou S."/>
            <person name="Young S.K."/>
            <person name="Zeng Q."/>
            <person name="Gargeya S."/>
            <person name="Fitzgerald M."/>
            <person name="Abouelleil A."/>
            <person name="Alvarado L."/>
            <person name="Chapman S.B."/>
            <person name="Gainer-Dewar J."/>
            <person name="Goldberg J."/>
            <person name="Griggs A."/>
            <person name="Gujja S."/>
            <person name="Hansen M."/>
            <person name="Howarth C."/>
            <person name="Imamovic A."/>
            <person name="Ireland A."/>
            <person name="Larimer J."/>
            <person name="McCowan C."/>
            <person name="Murphy C."/>
            <person name="Pearson M."/>
            <person name="Poon T.W."/>
            <person name="Priest M."/>
            <person name="Roberts A."/>
            <person name="Saif S."/>
            <person name="Shea T."/>
            <person name="Sykes S."/>
            <person name="Wortman J."/>
            <person name="Nusbaum C."/>
            <person name="Birren B."/>
        </authorList>
    </citation>
    <scope>NUCLEOTIDE SEQUENCE</scope>
    <source>
        <strain evidence="1">Fo47</strain>
    </source>
</reference>
<protein>
    <submittedName>
        <fullName evidence="1">Uncharacterized protein</fullName>
    </submittedName>
</protein>
<name>W9K370_FUSOX</name>
<dbReference type="AlphaFoldDB" id="W9K370"/>